<dbReference type="InterPro" id="IPR029058">
    <property type="entry name" value="AB_hydrolase_fold"/>
</dbReference>
<dbReference type="PRINTS" id="PR00412">
    <property type="entry name" value="EPOXHYDRLASE"/>
</dbReference>
<dbReference type="RefSeq" id="WP_344720214.1">
    <property type="nucleotide sequence ID" value="NZ_BAAAYG010000005.1"/>
</dbReference>
<dbReference type="InterPro" id="IPR000639">
    <property type="entry name" value="Epox_hydrolase-like"/>
</dbReference>
<sequence length="273" mass="28277">MEHTTLSATTLHAPTEPTALIVLVPGLGTDVASTWARTAAHLVDGGAAAGPQVIGVDLPGHGLSAPWTDAPAEPTMADLGDLLVEAVVEHQARHSGMAEVPVTAAGTSLAGGLMLQLGIDHADRFAHLVVVGGAPRFGDPQTWIDRAETIRASGTASLAEGSADKWFTEDFRREDPHVVEAVLDSLRAADDASYAALCSVQSRFDLRERLSEVGVPVLAVAGEHDPVAPPEQAEIIAAGVPRGSATTVSGVAHQIPTQKPTETAELLRGFLPS</sequence>
<dbReference type="SUPFAM" id="SSF53474">
    <property type="entry name" value="alpha/beta-Hydrolases"/>
    <property type="match status" value="1"/>
</dbReference>
<dbReference type="InterPro" id="IPR022742">
    <property type="entry name" value="Hydrolase_4"/>
</dbReference>
<dbReference type="InterPro" id="IPR000073">
    <property type="entry name" value="AB_hydrolase_1"/>
</dbReference>
<evidence type="ECO:0000313" key="2">
    <source>
        <dbReference type="EMBL" id="GAA3285072.1"/>
    </source>
</evidence>
<dbReference type="Proteomes" id="UP001501736">
    <property type="component" value="Unassembled WGS sequence"/>
</dbReference>
<evidence type="ECO:0000313" key="3">
    <source>
        <dbReference type="Proteomes" id="UP001501736"/>
    </source>
</evidence>
<comment type="caution">
    <text evidence="2">The sequence shown here is derived from an EMBL/GenBank/DDBJ whole genome shotgun (WGS) entry which is preliminary data.</text>
</comment>
<name>A0ABP6RJY5_9MICC</name>
<dbReference type="PANTHER" id="PTHR43194:SF5">
    <property type="entry name" value="PIMELOYL-[ACYL-CARRIER PROTEIN] METHYL ESTER ESTERASE"/>
    <property type="match status" value="1"/>
</dbReference>
<dbReference type="Gene3D" id="3.40.50.1820">
    <property type="entry name" value="alpha/beta hydrolase"/>
    <property type="match status" value="1"/>
</dbReference>
<dbReference type="Pfam" id="PF12146">
    <property type="entry name" value="Hydrolase_4"/>
    <property type="match status" value="1"/>
</dbReference>
<evidence type="ECO:0000259" key="1">
    <source>
        <dbReference type="Pfam" id="PF12146"/>
    </source>
</evidence>
<reference evidence="3" key="1">
    <citation type="journal article" date="2019" name="Int. J. Syst. Evol. Microbiol.">
        <title>The Global Catalogue of Microorganisms (GCM) 10K type strain sequencing project: providing services to taxonomists for standard genome sequencing and annotation.</title>
        <authorList>
            <consortium name="The Broad Institute Genomics Platform"/>
            <consortium name="The Broad Institute Genome Sequencing Center for Infectious Disease"/>
            <person name="Wu L."/>
            <person name="Ma J."/>
        </authorList>
    </citation>
    <scope>NUCLEOTIDE SEQUENCE [LARGE SCALE GENOMIC DNA]</scope>
    <source>
        <strain evidence="3">JCM 11483</strain>
    </source>
</reference>
<dbReference type="PANTHER" id="PTHR43194">
    <property type="entry name" value="HYDROLASE ALPHA/BETA FOLD FAMILY"/>
    <property type="match status" value="1"/>
</dbReference>
<dbReference type="PRINTS" id="PR00111">
    <property type="entry name" value="ABHYDROLASE"/>
</dbReference>
<accession>A0ABP6RJY5</accession>
<organism evidence="2 3">
    <name type="scientific">Nesterenkonia halobia</name>
    <dbReference type="NCBI Taxonomy" id="37922"/>
    <lineage>
        <taxon>Bacteria</taxon>
        <taxon>Bacillati</taxon>
        <taxon>Actinomycetota</taxon>
        <taxon>Actinomycetes</taxon>
        <taxon>Micrococcales</taxon>
        <taxon>Micrococcaceae</taxon>
        <taxon>Nesterenkonia</taxon>
    </lineage>
</organism>
<feature type="domain" description="Serine aminopeptidase S33" evidence="1">
    <location>
        <begin position="16"/>
        <end position="255"/>
    </location>
</feature>
<gene>
    <name evidence="2" type="ORF">GCM10020260_16900</name>
</gene>
<protein>
    <recommendedName>
        <fullName evidence="1">Serine aminopeptidase S33 domain-containing protein</fullName>
    </recommendedName>
</protein>
<keyword evidence="3" id="KW-1185">Reference proteome</keyword>
<dbReference type="InterPro" id="IPR050228">
    <property type="entry name" value="Carboxylesterase_BioH"/>
</dbReference>
<dbReference type="EMBL" id="BAAAYG010000005">
    <property type="protein sequence ID" value="GAA3285072.1"/>
    <property type="molecule type" value="Genomic_DNA"/>
</dbReference>
<proteinExistence type="predicted"/>